<dbReference type="InterPro" id="IPR046347">
    <property type="entry name" value="bZIP_sf"/>
</dbReference>
<evidence type="ECO:0000313" key="9">
    <source>
        <dbReference type="EMBL" id="KAH9526423.1"/>
    </source>
</evidence>
<feature type="compositionally biased region" description="Low complexity" evidence="6">
    <location>
        <begin position="123"/>
        <end position="133"/>
    </location>
</feature>
<comment type="caution">
    <text evidence="9">The sequence shown here is derived from an EMBL/GenBank/DDBJ whole genome shotgun (WGS) entry which is preliminary data.</text>
</comment>
<dbReference type="PROSITE" id="PS50217">
    <property type="entry name" value="BZIP"/>
    <property type="match status" value="1"/>
</dbReference>
<dbReference type="GO" id="GO:0051726">
    <property type="term" value="P:regulation of cell cycle"/>
    <property type="evidence" value="ECO:0007669"/>
    <property type="project" value="TreeGrafter"/>
</dbReference>
<feature type="domain" description="BZIP" evidence="7">
    <location>
        <begin position="144"/>
        <end position="207"/>
    </location>
</feature>
<dbReference type="PRINTS" id="PR00043">
    <property type="entry name" value="LEUZIPPRJUN"/>
</dbReference>
<keyword evidence="3" id="KW-0238">DNA-binding</keyword>
<proteinExistence type="inferred from homology"/>
<dbReference type="PANTHER" id="PTHR11462">
    <property type="entry name" value="JUN TRANSCRIPTION FACTOR-RELATED"/>
    <property type="match status" value="1"/>
</dbReference>
<dbReference type="PANTHER" id="PTHR11462:SF35">
    <property type="entry name" value="TRANSCRIPTION FACTOR JRA"/>
    <property type="match status" value="1"/>
</dbReference>
<dbReference type="EMBL" id="ASGP02000001">
    <property type="protein sequence ID" value="KAH9526423.1"/>
    <property type="molecule type" value="Genomic_DNA"/>
</dbReference>
<dbReference type="GO" id="GO:0042127">
    <property type="term" value="P:regulation of cell population proliferation"/>
    <property type="evidence" value="ECO:0007669"/>
    <property type="project" value="TreeGrafter"/>
</dbReference>
<dbReference type="PROSITE" id="PS00036">
    <property type="entry name" value="BZIP_BASIC"/>
    <property type="match status" value="1"/>
</dbReference>
<reference evidence="8" key="2">
    <citation type="submission" date="2020-06" db="EMBL/GenBank/DDBJ databases">
        <authorList>
            <person name="Ji K."/>
            <person name="Li J."/>
        </authorList>
    </citation>
    <scope>NUCLEOTIDE SEQUENCE</scope>
    <source>
        <strain evidence="8">JKM2019</strain>
        <tissue evidence="8">Whole body</tissue>
    </source>
</reference>
<dbReference type="GO" id="GO:0000978">
    <property type="term" value="F:RNA polymerase II cis-regulatory region sequence-specific DNA binding"/>
    <property type="evidence" value="ECO:0007669"/>
    <property type="project" value="TreeGrafter"/>
</dbReference>
<evidence type="ECO:0000256" key="1">
    <source>
        <dbReference type="ARBA" id="ARBA00006882"/>
    </source>
</evidence>
<reference evidence="9" key="1">
    <citation type="submission" date="2013-05" db="EMBL/GenBank/DDBJ databases">
        <authorList>
            <person name="Yim A.K.Y."/>
            <person name="Chan T.F."/>
            <person name="Ji K.M."/>
            <person name="Liu X.Y."/>
            <person name="Zhou J.W."/>
            <person name="Li R.Q."/>
            <person name="Yang K.Y."/>
            <person name="Li J."/>
            <person name="Li M."/>
            <person name="Law P.T.W."/>
            <person name="Wu Y.L."/>
            <person name="Cai Z.L."/>
            <person name="Qin H."/>
            <person name="Bao Y."/>
            <person name="Leung R.K.K."/>
            <person name="Ng P.K.S."/>
            <person name="Zou J."/>
            <person name="Zhong X.J."/>
            <person name="Ran P.X."/>
            <person name="Zhong N.S."/>
            <person name="Liu Z.G."/>
            <person name="Tsui S.K.W."/>
        </authorList>
    </citation>
    <scope>NUCLEOTIDE SEQUENCE</scope>
    <source>
        <strain evidence="9">Derf</strain>
        <tissue evidence="9">Whole organism</tissue>
    </source>
</reference>
<comment type="similarity">
    <text evidence="1">Belongs to the bZIP family. Jun subfamily.</text>
</comment>
<dbReference type="InterPro" id="IPR002112">
    <property type="entry name" value="Leuzip_Jun"/>
</dbReference>
<sequence>MSCNEDIRRLKNKLSLDFNQPRSSKKQKACQLTTPDLDKLALSTPQMAEYLKTIPTIGPLPTFTRNVNADDEEKQRMLEMWSNQAQMNFATTNNEIETNTSTATNIGSDHKSKNIKKESESTAGKNNAKNNKGFQPINMEDQEQAKLERKRLRNRIAASKCRQRKLERIHCLQKKVDEYNNKINALQRFETLLKDVNNQLSVQITKHRDLGCNLR</sequence>
<protein>
    <submittedName>
        <fullName evidence="8">Transcription factor ap-1-like protein</fullName>
    </submittedName>
</protein>
<dbReference type="EMBL" id="SDOV01000005">
    <property type="protein sequence ID" value="KAH7640838.1"/>
    <property type="molecule type" value="Genomic_DNA"/>
</dbReference>
<reference evidence="9" key="4">
    <citation type="journal article" date="2022" name="Res Sq">
        <title>Comparative Genomics Reveals Insights into the Divergent Evolution of Astigmatic Mites and Household Pest Adaptations.</title>
        <authorList>
            <person name="Xiong Q."/>
            <person name="Wan A.T.-Y."/>
            <person name="Liu X.-Y."/>
            <person name="Fung C.S.-H."/>
            <person name="Xiao X."/>
            <person name="Malainual N."/>
            <person name="Hou J."/>
            <person name="Wang L."/>
            <person name="Wang M."/>
            <person name="Yang K."/>
            <person name="Cui Y."/>
            <person name="Leung E."/>
            <person name="Nong W."/>
            <person name="Shin S.-K."/>
            <person name="Au S."/>
            <person name="Jeong K.Y."/>
            <person name="Chew F.T."/>
            <person name="Hui J."/>
            <person name="Leung T.F."/>
            <person name="Tungtrongchitr A."/>
            <person name="Zhong N."/>
            <person name="Liu Z."/>
            <person name="Tsui S."/>
        </authorList>
    </citation>
    <scope>NUCLEOTIDE SEQUENCE</scope>
    <source>
        <strain evidence="9">Derf</strain>
        <tissue evidence="9">Whole organism</tissue>
    </source>
</reference>
<keyword evidence="4" id="KW-0804">Transcription</keyword>
<gene>
    <name evidence="9" type="ORF">DERF_000519</name>
    <name evidence="8" type="ORF">HUG17_8307</name>
</gene>
<evidence type="ECO:0000259" key="7">
    <source>
        <dbReference type="PROSITE" id="PS50217"/>
    </source>
</evidence>
<dbReference type="AlphaFoldDB" id="A0A922I913"/>
<dbReference type="GO" id="GO:0000981">
    <property type="term" value="F:DNA-binding transcription factor activity, RNA polymerase II-specific"/>
    <property type="evidence" value="ECO:0007669"/>
    <property type="project" value="TreeGrafter"/>
</dbReference>
<dbReference type="SMART" id="SM00338">
    <property type="entry name" value="BRLZ"/>
    <property type="match status" value="1"/>
</dbReference>
<accession>A0A922I913</accession>
<feature type="region of interest" description="Disordered" evidence="6">
    <location>
        <begin position="99"/>
        <end position="139"/>
    </location>
</feature>
<evidence type="ECO:0000313" key="10">
    <source>
        <dbReference type="Proteomes" id="UP000790347"/>
    </source>
</evidence>
<evidence type="ECO:0000256" key="4">
    <source>
        <dbReference type="ARBA" id="ARBA00023163"/>
    </source>
</evidence>
<evidence type="ECO:0000256" key="5">
    <source>
        <dbReference type="SAM" id="Coils"/>
    </source>
</evidence>
<dbReference type="InterPro" id="IPR050946">
    <property type="entry name" value="AP-1_TF_bZIP"/>
</dbReference>
<name>A0A922I913_DERFA</name>
<feature type="coiled-coil region" evidence="5">
    <location>
        <begin position="142"/>
        <end position="199"/>
    </location>
</feature>
<dbReference type="Gene3D" id="1.20.5.170">
    <property type="match status" value="1"/>
</dbReference>
<evidence type="ECO:0000256" key="2">
    <source>
        <dbReference type="ARBA" id="ARBA00023015"/>
    </source>
</evidence>
<dbReference type="GO" id="GO:0005667">
    <property type="term" value="C:transcription regulator complex"/>
    <property type="evidence" value="ECO:0007669"/>
    <property type="project" value="TreeGrafter"/>
</dbReference>
<dbReference type="OrthoDB" id="2187714at2759"/>
<dbReference type="Pfam" id="PF00170">
    <property type="entry name" value="bZIP_1"/>
    <property type="match status" value="1"/>
</dbReference>
<dbReference type="Proteomes" id="UP000828236">
    <property type="component" value="Unassembled WGS sequence"/>
</dbReference>
<dbReference type="SUPFAM" id="SSF57959">
    <property type="entry name" value="Leucine zipper domain"/>
    <property type="match status" value="1"/>
</dbReference>
<evidence type="ECO:0000256" key="3">
    <source>
        <dbReference type="ARBA" id="ARBA00023125"/>
    </source>
</evidence>
<keyword evidence="5" id="KW-0175">Coiled coil</keyword>
<dbReference type="InterPro" id="IPR004827">
    <property type="entry name" value="bZIP"/>
</dbReference>
<keyword evidence="10" id="KW-1185">Reference proteome</keyword>
<keyword evidence="2" id="KW-0805">Transcription regulation</keyword>
<dbReference type="Proteomes" id="UP000790347">
    <property type="component" value="Unassembled WGS sequence"/>
</dbReference>
<feature type="compositionally biased region" description="Basic and acidic residues" evidence="6">
    <location>
        <begin position="108"/>
        <end position="120"/>
    </location>
</feature>
<reference evidence="8" key="3">
    <citation type="journal article" date="2021" name="World Allergy Organ. J.">
        <title>Chromosome-level assembly of Dermatophagoides farinae genome and transcriptome reveals two novel allergens Der f 37 and Der f 39.</title>
        <authorList>
            <person name="Chen J."/>
            <person name="Cai Z."/>
            <person name="Fan D."/>
            <person name="Hu J."/>
            <person name="Hou Y."/>
            <person name="He Y."/>
            <person name="Zhang Z."/>
            <person name="Zhao Z."/>
            <person name="Gao P."/>
            <person name="Hu W."/>
            <person name="Sun J."/>
            <person name="Li J."/>
            <person name="Ji K."/>
        </authorList>
    </citation>
    <scope>NUCLEOTIDE SEQUENCE</scope>
    <source>
        <strain evidence="8">JKM2019</strain>
    </source>
</reference>
<evidence type="ECO:0000256" key="6">
    <source>
        <dbReference type="SAM" id="MobiDB-lite"/>
    </source>
</evidence>
<organism evidence="9 10">
    <name type="scientific">Dermatophagoides farinae</name>
    <name type="common">American house dust mite</name>
    <dbReference type="NCBI Taxonomy" id="6954"/>
    <lineage>
        <taxon>Eukaryota</taxon>
        <taxon>Metazoa</taxon>
        <taxon>Ecdysozoa</taxon>
        <taxon>Arthropoda</taxon>
        <taxon>Chelicerata</taxon>
        <taxon>Arachnida</taxon>
        <taxon>Acari</taxon>
        <taxon>Acariformes</taxon>
        <taxon>Sarcoptiformes</taxon>
        <taxon>Astigmata</taxon>
        <taxon>Psoroptidia</taxon>
        <taxon>Analgoidea</taxon>
        <taxon>Pyroglyphidae</taxon>
        <taxon>Dermatophagoidinae</taxon>
        <taxon>Dermatophagoides</taxon>
    </lineage>
</organism>
<evidence type="ECO:0000313" key="8">
    <source>
        <dbReference type="EMBL" id="KAH7640838.1"/>
    </source>
</evidence>